<evidence type="ECO:0000256" key="3">
    <source>
        <dbReference type="ARBA" id="ARBA00022989"/>
    </source>
</evidence>
<feature type="transmembrane region" description="Helical" evidence="5">
    <location>
        <begin position="288"/>
        <end position="304"/>
    </location>
</feature>
<name>A0A318S8Z1_9DEIO</name>
<dbReference type="GO" id="GO:0005886">
    <property type="term" value="C:plasma membrane"/>
    <property type="evidence" value="ECO:0007669"/>
    <property type="project" value="TreeGrafter"/>
</dbReference>
<evidence type="ECO:0000256" key="4">
    <source>
        <dbReference type="ARBA" id="ARBA00023136"/>
    </source>
</evidence>
<feature type="transmembrane region" description="Helical" evidence="5">
    <location>
        <begin position="325"/>
        <end position="347"/>
    </location>
</feature>
<dbReference type="Proteomes" id="UP000248326">
    <property type="component" value="Unassembled WGS sequence"/>
</dbReference>
<evidence type="ECO:0000259" key="6">
    <source>
        <dbReference type="PROSITE" id="PS50850"/>
    </source>
</evidence>
<keyword evidence="2 5" id="KW-0812">Transmembrane</keyword>
<keyword evidence="3 5" id="KW-1133">Transmembrane helix</keyword>
<feature type="transmembrane region" description="Helical" evidence="5">
    <location>
        <begin position="199"/>
        <end position="218"/>
    </location>
</feature>
<feature type="transmembrane region" description="Helical" evidence="5">
    <location>
        <begin position="224"/>
        <end position="245"/>
    </location>
</feature>
<feature type="transmembrane region" description="Helical" evidence="5">
    <location>
        <begin position="137"/>
        <end position="156"/>
    </location>
</feature>
<dbReference type="GO" id="GO:0022857">
    <property type="term" value="F:transmembrane transporter activity"/>
    <property type="evidence" value="ECO:0007669"/>
    <property type="project" value="InterPro"/>
</dbReference>
<evidence type="ECO:0000256" key="5">
    <source>
        <dbReference type="SAM" id="Phobius"/>
    </source>
</evidence>
<sequence length="448" mass="46231">MSAERLLGPETRALSIGLVLTLLLIAFESLAVSTVLPTITRDLGGLRLYGWAFSAFFMGYLLSTVTLGSVADSRGPTAPFTLALILFAVGLVVAGLAPSMEVFIVGRALQGLGGGGMIAVAYVAINRALPDALRARMLALLSSAWVLPALVGPYLASRVADLTSWHVVFLGLLPLLLIAAPLVLPALRRVPSAGAPLDVGRVRFAGLAALGTTLALAALTQRAWLGVALLGVAGIAIAVPALRALFPRGQWRLAGPLEAGFATRFVLTFSFFGAEAFVPLGLTNLRDLSTTSAGLVLTASALTWSTTSIMHSRFDERTRGRYRSVVSRIGVSFVAASIALMAFVIVVPSVPLAFAWLGWALGGFGMGLAFQSHTLVVMKSAPDGQEGQVSGTLQMADVLGGAIGAGLGGAFVAWLGVTSGVALLFACALLIALSGQVTTARLRAPGPS</sequence>
<reference evidence="7 8" key="1">
    <citation type="submission" date="2018-06" db="EMBL/GenBank/DDBJ databases">
        <title>Genomic Encyclopedia of Type Strains, Phase IV (KMG-IV): sequencing the most valuable type-strain genomes for metagenomic binning, comparative biology and taxonomic classification.</title>
        <authorList>
            <person name="Goeker M."/>
        </authorList>
    </citation>
    <scope>NUCLEOTIDE SEQUENCE [LARGE SCALE GENOMIC DNA]</scope>
    <source>
        <strain evidence="7 8">DSM 18048</strain>
    </source>
</reference>
<accession>A0A318S8Z1</accession>
<keyword evidence="4 5" id="KW-0472">Membrane</keyword>
<proteinExistence type="predicted"/>
<evidence type="ECO:0000256" key="2">
    <source>
        <dbReference type="ARBA" id="ARBA00022692"/>
    </source>
</evidence>
<feature type="transmembrane region" description="Helical" evidence="5">
    <location>
        <begin position="104"/>
        <end position="125"/>
    </location>
</feature>
<feature type="domain" description="Major facilitator superfamily (MFS) profile" evidence="6">
    <location>
        <begin position="14"/>
        <end position="443"/>
    </location>
</feature>
<evidence type="ECO:0000256" key="1">
    <source>
        <dbReference type="ARBA" id="ARBA00004141"/>
    </source>
</evidence>
<organism evidence="7 8">
    <name type="scientific">Deinococcus yavapaiensis KR-236</name>
    <dbReference type="NCBI Taxonomy" id="694435"/>
    <lineage>
        <taxon>Bacteria</taxon>
        <taxon>Thermotogati</taxon>
        <taxon>Deinococcota</taxon>
        <taxon>Deinococci</taxon>
        <taxon>Deinococcales</taxon>
        <taxon>Deinococcaceae</taxon>
        <taxon>Deinococcus</taxon>
    </lineage>
</organism>
<dbReference type="InterPro" id="IPR020846">
    <property type="entry name" value="MFS_dom"/>
</dbReference>
<comment type="subcellular location">
    <subcellularLocation>
        <location evidence="1">Membrane</location>
        <topology evidence="1">Multi-pass membrane protein</topology>
    </subcellularLocation>
</comment>
<feature type="transmembrane region" description="Helical" evidence="5">
    <location>
        <begin position="12"/>
        <end position="36"/>
    </location>
</feature>
<protein>
    <submittedName>
        <fullName evidence="7">Putative MFS family arabinose efflux permease</fullName>
    </submittedName>
</protein>
<dbReference type="AlphaFoldDB" id="A0A318S8Z1"/>
<dbReference type="Gene3D" id="1.20.1250.20">
    <property type="entry name" value="MFS general substrate transporter like domains"/>
    <property type="match status" value="2"/>
</dbReference>
<feature type="transmembrane region" description="Helical" evidence="5">
    <location>
        <begin position="265"/>
        <end position="282"/>
    </location>
</feature>
<dbReference type="PANTHER" id="PTHR23501">
    <property type="entry name" value="MAJOR FACILITATOR SUPERFAMILY"/>
    <property type="match status" value="1"/>
</dbReference>
<dbReference type="InterPro" id="IPR011701">
    <property type="entry name" value="MFS"/>
</dbReference>
<feature type="transmembrane region" description="Helical" evidence="5">
    <location>
        <begin position="80"/>
        <end position="98"/>
    </location>
</feature>
<comment type="caution">
    <text evidence="7">The sequence shown here is derived from an EMBL/GenBank/DDBJ whole genome shotgun (WGS) entry which is preliminary data.</text>
</comment>
<dbReference type="PANTHER" id="PTHR23501:SF154">
    <property type="entry name" value="MULTIDRUG-EFFLUX TRANSPORTER RV1634-RELATED"/>
    <property type="match status" value="1"/>
</dbReference>
<dbReference type="RefSeq" id="WP_110886865.1">
    <property type="nucleotide sequence ID" value="NZ_QJSX01000008.1"/>
</dbReference>
<dbReference type="SUPFAM" id="SSF103473">
    <property type="entry name" value="MFS general substrate transporter"/>
    <property type="match status" value="1"/>
</dbReference>
<dbReference type="OrthoDB" id="9778875at2"/>
<dbReference type="EMBL" id="QJSX01000008">
    <property type="protein sequence ID" value="PYE53491.1"/>
    <property type="molecule type" value="Genomic_DNA"/>
</dbReference>
<feature type="transmembrane region" description="Helical" evidence="5">
    <location>
        <begin position="48"/>
        <end position="68"/>
    </location>
</feature>
<feature type="transmembrane region" description="Helical" evidence="5">
    <location>
        <begin position="168"/>
        <end position="187"/>
    </location>
</feature>
<keyword evidence="8" id="KW-1185">Reference proteome</keyword>
<evidence type="ECO:0000313" key="8">
    <source>
        <dbReference type="Proteomes" id="UP000248326"/>
    </source>
</evidence>
<evidence type="ECO:0000313" key="7">
    <source>
        <dbReference type="EMBL" id="PYE53491.1"/>
    </source>
</evidence>
<dbReference type="PROSITE" id="PS50850">
    <property type="entry name" value="MFS"/>
    <property type="match status" value="1"/>
</dbReference>
<dbReference type="Pfam" id="PF07690">
    <property type="entry name" value="MFS_1"/>
    <property type="match status" value="2"/>
</dbReference>
<gene>
    <name evidence="7" type="ORF">DES52_10820</name>
</gene>
<dbReference type="InterPro" id="IPR036259">
    <property type="entry name" value="MFS_trans_sf"/>
</dbReference>